<reference evidence="2 3" key="1">
    <citation type="journal article" date="2011" name="J. Bacteriol.">
        <title>Genome sequence of the mercury-methylating and pleomorphic Desulfovibrio africanus Strain Walvis Bay.</title>
        <authorList>
            <person name="Brown S.D."/>
            <person name="Wall J.D."/>
            <person name="Kucken A.M."/>
            <person name="Gilmour C.C."/>
            <person name="Podar M."/>
            <person name="Brandt C.C."/>
            <person name="Teshima H."/>
            <person name="Detter J.C."/>
            <person name="Han C.S."/>
            <person name="Land M.L."/>
            <person name="Lucas S."/>
            <person name="Han J."/>
            <person name="Pennacchio L."/>
            <person name="Nolan M."/>
            <person name="Pitluck S."/>
            <person name="Woyke T."/>
            <person name="Goodwin L."/>
            <person name="Palumbo A.V."/>
            <person name="Elias D.A."/>
        </authorList>
    </citation>
    <scope>NUCLEOTIDE SEQUENCE [LARGE SCALE GENOMIC DNA]</scope>
    <source>
        <strain evidence="2 3">Walvis Bay</strain>
    </source>
</reference>
<protein>
    <submittedName>
        <fullName evidence="2">Methyltransferase FkbM family</fullName>
    </submittedName>
</protein>
<gene>
    <name evidence="2" type="ORF">Desaf_3257</name>
</gene>
<dbReference type="NCBIfam" id="TIGR01444">
    <property type="entry name" value="fkbM_fam"/>
    <property type="match status" value="1"/>
</dbReference>
<dbReference type="PANTHER" id="PTHR34203">
    <property type="entry name" value="METHYLTRANSFERASE, FKBM FAMILY PROTEIN"/>
    <property type="match status" value="1"/>
</dbReference>
<evidence type="ECO:0000313" key="2">
    <source>
        <dbReference type="EMBL" id="EGJ51547.1"/>
    </source>
</evidence>
<evidence type="ECO:0000313" key="3">
    <source>
        <dbReference type="Proteomes" id="UP000007844"/>
    </source>
</evidence>
<keyword evidence="2" id="KW-0808">Transferase</keyword>
<dbReference type="AlphaFoldDB" id="F3Z3T2"/>
<dbReference type="GO" id="GO:0008168">
    <property type="term" value="F:methyltransferase activity"/>
    <property type="evidence" value="ECO:0007669"/>
    <property type="project" value="UniProtKB-KW"/>
</dbReference>
<dbReference type="GO" id="GO:0032259">
    <property type="term" value="P:methylation"/>
    <property type="evidence" value="ECO:0007669"/>
    <property type="project" value="UniProtKB-KW"/>
</dbReference>
<dbReference type="PANTHER" id="PTHR34203:SF15">
    <property type="entry name" value="SLL1173 PROTEIN"/>
    <property type="match status" value="1"/>
</dbReference>
<dbReference type="EMBL" id="CP003221">
    <property type="protein sequence ID" value="EGJ51547.1"/>
    <property type="molecule type" value="Genomic_DNA"/>
</dbReference>
<dbReference type="Proteomes" id="UP000007844">
    <property type="component" value="Chromosome"/>
</dbReference>
<sequence length="239" mass="26878">MHDQTHSAAPFIQVTYRYKSHVLRLTVPQGEAFLVGDIFLREEYPLTKLKGVFGRVVVLDIGANVGLFAIYAKLNIPNATIHCFEPSGLMRKALEINTAPFANIHLHPVALSDHDGEQTLFLNPVKTGQSSLKPNQEPSREPFGPTLVEETVQVCDAGKAFDDLQLDCVDILKVDTEGSEIEILKSLGSRLERIKHVYLEYHSQADKKEMHELLADFVLLEHFERGENVGILKYMNSRL</sequence>
<dbReference type="Gene3D" id="3.40.50.150">
    <property type="entry name" value="Vaccinia Virus protein VP39"/>
    <property type="match status" value="1"/>
</dbReference>
<dbReference type="STRING" id="690850.Desaf_3257"/>
<dbReference type="KEGG" id="daf:Desaf_3257"/>
<accession>F3Z3T2</accession>
<dbReference type="InterPro" id="IPR029063">
    <property type="entry name" value="SAM-dependent_MTases_sf"/>
</dbReference>
<name>F3Z3T2_DESAF</name>
<dbReference type="InterPro" id="IPR006342">
    <property type="entry name" value="FkbM_mtfrase"/>
</dbReference>
<keyword evidence="3" id="KW-1185">Reference proteome</keyword>
<evidence type="ECO:0000259" key="1">
    <source>
        <dbReference type="Pfam" id="PF05050"/>
    </source>
</evidence>
<dbReference type="Pfam" id="PF05050">
    <property type="entry name" value="Methyltransf_21"/>
    <property type="match status" value="1"/>
</dbReference>
<dbReference type="SUPFAM" id="SSF53335">
    <property type="entry name" value="S-adenosyl-L-methionine-dependent methyltransferases"/>
    <property type="match status" value="1"/>
</dbReference>
<dbReference type="eggNOG" id="COG3914">
    <property type="taxonomic scope" value="Bacteria"/>
</dbReference>
<dbReference type="InterPro" id="IPR052514">
    <property type="entry name" value="SAM-dependent_MTase"/>
</dbReference>
<proteinExistence type="predicted"/>
<dbReference type="HOGENOM" id="CLU_086956_1_0_7"/>
<organism evidence="2 3">
    <name type="scientific">Desulfocurvibacter africanus subsp. africanus str. Walvis Bay</name>
    <dbReference type="NCBI Taxonomy" id="690850"/>
    <lineage>
        <taxon>Bacteria</taxon>
        <taxon>Pseudomonadati</taxon>
        <taxon>Thermodesulfobacteriota</taxon>
        <taxon>Desulfovibrionia</taxon>
        <taxon>Desulfovibrionales</taxon>
        <taxon>Desulfovibrionaceae</taxon>
        <taxon>Desulfocurvibacter</taxon>
    </lineage>
</organism>
<dbReference type="RefSeq" id="WP_014261174.1">
    <property type="nucleotide sequence ID" value="NC_016629.1"/>
</dbReference>
<feature type="domain" description="Methyltransferase FkbM" evidence="1">
    <location>
        <begin position="60"/>
        <end position="212"/>
    </location>
</feature>
<keyword evidence="2" id="KW-0489">Methyltransferase</keyword>